<dbReference type="Pfam" id="PF03466">
    <property type="entry name" value="LysR_substrate"/>
    <property type="match status" value="1"/>
</dbReference>
<reference evidence="6 7" key="1">
    <citation type="submission" date="2014-06" db="EMBL/GenBank/DDBJ databases">
        <authorList>
            <person name="Urmite Genomes Urmite Genomes"/>
        </authorList>
    </citation>
    <scope>NUCLEOTIDE SEQUENCE [LARGE SCALE GENOMIC DNA]</scope>
</reference>
<evidence type="ECO:0000259" key="5">
    <source>
        <dbReference type="PROSITE" id="PS50931"/>
    </source>
</evidence>
<dbReference type="GO" id="GO:0003700">
    <property type="term" value="F:DNA-binding transcription factor activity"/>
    <property type="evidence" value="ECO:0007669"/>
    <property type="project" value="InterPro"/>
</dbReference>
<keyword evidence="7" id="KW-1185">Reference proteome</keyword>
<dbReference type="eggNOG" id="COG0583">
    <property type="taxonomic scope" value="Bacteria"/>
</dbReference>
<evidence type="ECO:0000256" key="2">
    <source>
        <dbReference type="ARBA" id="ARBA00023015"/>
    </source>
</evidence>
<dbReference type="STRING" id="1034943.BN59_00344"/>
<dbReference type="AlphaFoldDB" id="A0A078KNX7"/>
<keyword evidence="4" id="KW-0804">Transcription</keyword>
<dbReference type="InterPro" id="IPR036388">
    <property type="entry name" value="WH-like_DNA-bd_sf"/>
</dbReference>
<dbReference type="SUPFAM" id="SSF53850">
    <property type="entry name" value="Periplasmic binding protein-like II"/>
    <property type="match status" value="1"/>
</dbReference>
<dbReference type="InterPro" id="IPR000847">
    <property type="entry name" value="LysR_HTH_N"/>
</dbReference>
<dbReference type="PROSITE" id="PS50931">
    <property type="entry name" value="HTH_LYSR"/>
    <property type="match status" value="1"/>
</dbReference>
<dbReference type="RefSeq" id="WP_043872687.1">
    <property type="nucleotide sequence ID" value="NZ_CCVW01000001.1"/>
</dbReference>
<dbReference type="InterPro" id="IPR005119">
    <property type="entry name" value="LysR_subst-bd"/>
</dbReference>
<proteinExistence type="inferred from homology"/>
<dbReference type="NCBIfam" id="TIGR03298">
    <property type="entry name" value="argP"/>
    <property type="match status" value="1"/>
</dbReference>
<dbReference type="Gene3D" id="3.40.190.290">
    <property type="match status" value="1"/>
</dbReference>
<comment type="similarity">
    <text evidence="1">Belongs to the LysR transcriptional regulatory family.</text>
</comment>
<feature type="domain" description="HTH lysR-type" evidence="5">
    <location>
        <begin position="1"/>
        <end position="61"/>
    </location>
</feature>
<evidence type="ECO:0000256" key="3">
    <source>
        <dbReference type="ARBA" id="ARBA00023125"/>
    </source>
</evidence>
<dbReference type="Gene3D" id="1.10.10.10">
    <property type="entry name" value="Winged helix-like DNA-binding domain superfamily/Winged helix DNA-binding domain"/>
    <property type="match status" value="1"/>
</dbReference>
<dbReference type="SUPFAM" id="SSF46785">
    <property type="entry name" value="Winged helix' DNA-binding domain"/>
    <property type="match status" value="1"/>
</dbReference>
<evidence type="ECO:0000313" key="7">
    <source>
        <dbReference type="Proteomes" id="UP000044071"/>
    </source>
</evidence>
<dbReference type="PRINTS" id="PR00039">
    <property type="entry name" value="HTHLYSR"/>
</dbReference>
<name>A0A078KNX7_9GAMM</name>
<keyword evidence="2" id="KW-0805">Transcription regulation</keyword>
<dbReference type="EMBL" id="CCSB01000001">
    <property type="protein sequence ID" value="CDZ76080.1"/>
    <property type="molecule type" value="Genomic_DNA"/>
</dbReference>
<protein>
    <submittedName>
        <fullName evidence="6">OriC replication inhibitor</fullName>
    </submittedName>
</protein>
<accession>A0A078KNX7</accession>
<sequence>MRIEQRGLEALDAVIQTQNFAAAAKQLFITQPAVSSRIKQLEAQFGQPLLIRTMPYKATLLGEKLLSLLRRTRLLEDHLLQEIHQEIPARLSIALNRDSLETWFIHLLHELNLLEKINIDIITDDQEVTIDYFRQGSVSTCISSYEKALPGCECVLLGHMDYLLVATPDFIQRHFHNKKTIQENLANAPVLIFDNRDRMPEQYVNHFFQKPFIFNNYHKVPSVQGYKHFVLHSYGYGLIPRLDIEKELAEGLLLEICPDKHWLMPLYWHYWQLPARHYQIFIETVIQQAKRLLI</sequence>
<dbReference type="PANTHER" id="PTHR30579:SF2">
    <property type="entry name" value="HTH-TYPE TRANSCRIPTIONAL REGULATOR ARGP"/>
    <property type="match status" value="1"/>
</dbReference>
<dbReference type="InterPro" id="IPR050176">
    <property type="entry name" value="LTTR"/>
</dbReference>
<dbReference type="PANTHER" id="PTHR30579">
    <property type="entry name" value="TRANSCRIPTIONAL REGULATOR"/>
    <property type="match status" value="1"/>
</dbReference>
<dbReference type="GO" id="GO:0003677">
    <property type="term" value="F:DNA binding"/>
    <property type="evidence" value="ECO:0007669"/>
    <property type="project" value="UniProtKB-KW"/>
</dbReference>
<dbReference type="OrthoDB" id="3252676at2"/>
<evidence type="ECO:0000256" key="4">
    <source>
        <dbReference type="ARBA" id="ARBA00023163"/>
    </source>
</evidence>
<evidence type="ECO:0000256" key="1">
    <source>
        <dbReference type="ARBA" id="ARBA00009437"/>
    </source>
</evidence>
<dbReference type="Proteomes" id="UP000044071">
    <property type="component" value="Unassembled WGS sequence"/>
</dbReference>
<dbReference type="InterPro" id="IPR017685">
    <property type="entry name" value="ArgP"/>
</dbReference>
<dbReference type="InterPro" id="IPR036390">
    <property type="entry name" value="WH_DNA-bd_sf"/>
</dbReference>
<evidence type="ECO:0000313" key="6">
    <source>
        <dbReference type="EMBL" id="CDZ76080.1"/>
    </source>
</evidence>
<keyword evidence="3" id="KW-0238">DNA-binding</keyword>
<gene>
    <name evidence="6" type="primary">iciA</name>
    <name evidence="6" type="ORF">BN59_00344</name>
</gene>
<dbReference type="Pfam" id="PF00126">
    <property type="entry name" value="HTH_1"/>
    <property type="match status" value="1"/>
</dbReference>
<dbReference type="NCBIfam" id="NF002964">
    <property type="entry name" value="PRK03635.1"/>
    <property type="match status" value="1"/>
</dbReference>
<organism evidence="6 7">
    <name type="scientific">Legionella massiliensis</name>
    <dbReference type="NCBI Taxonomy" id="1034943"/>
    <lineage>
        <taxon>Bacteria</taxon>
        <taxon>Pseudomonadati</taxon>
        <taxon>Pseudomonadota</taxon>
        <taxon>Gammaproteobacteria</taxon>
        <taxon>Legionellales</taxon>
        <taxon>Legionellaceae</taxon>
        <taxon>Legionella</taxon>
    </lineage>
</organism>